<protein>
    <submittedName>
        <fullName evidence="1">Uncharacterized protein</fullName>
    </submittedName>
</protein>
<keyword evidence="2" id="KW-1185">Reference proteome</keyword>
<comment type="caution">
    <text evidence="1">The sequence shown here is derived from an EMBL/GenBank/DDBJ whole genome shotgun (WGS) entry which is preliminary data.</text>
</comment>
<gene>
    <name evidence="1" type="ORF">C1706_01415</name>
</gene>
<reference evidence="1 2" key="1">
    <citation type="submission" date="2018-01" db="EMBL/GenBank/DDBJ databases">
        <title>Lactibacter flavus gen. nov., sp. nov., a novel bacterium of the family Propionibacteriaceae isolated from raw milk and dairy products.</title>
        <authorList>
            <person name="Wenning M."/>
            <person name="Breitenwieser F."/>
            <person name="Huptas C."/>
            <person name="von Neubeck M."/>
            <person name="Busse H.-J."/>
            <person name="Scherer S."/>
        </authorList>
    </citation>
    <scope>NUCLEOTIDE SEQUENCE [LARGE SCALE GENOMIC DNA]</scope>
    <source>
        <strain evidence="1 2">VG341</strain>
    </source>
</reference>
<sequence length="140" mass="15180">MQVVQERYGALLTDAVYRIENSALFDAAVPSTQRFQVALATWDPDAPDAVGLASQIETTFQNAREDAERLGFDHLPQVARSPARRAVKAITLGLAAPPGPEREVALKGASTTLKELALYYLPVIDPAAPTLIATRKELPR</sequence>
<accession>A0A4V1Q7Q9</accession>
<dbReference type="EMBL" id="PPCV01000001">
    <property type="protein sequence ID" value="RXW33448.1"/>
    <property type="molecule type" value="Genomic_DNA"/>
</dbReference>
<dbReference type="Proteomes" id="UP000290624">
    <property type="component" value="Unassembled WGS sequence"/>
</dbReference>
<evidence type="ECO:0000313" key="1">
    <source>
        <dbReference type="EMBL" id="RXW33448.1"/>
    </source>
</evidence>
<organism evidence="1 2">
    <name type="scientific">Propioniciclava flava</name>
    <dbReference type="NCBI Taxonomy" id="2072026"/>
    <lineage>
        <taxon>Bacteria</taxon>
        <taxon>Bacillati</taxon>
        <taxon>Actinomycetota</taxon>
        <taxon>Actinomycetes</taxon>
        <taxon>Propionibacteriales</taxon>
        <taxon>Propionibacteriaceae</taxon>
        <taxon>Propioniciclava</taxon>
    </lineage>
</organism>
<proteinExistence type="predicted"/>
<evidence type="ECO:0000313" key="2">
    <source>
        <dbReference type="Proteomes" id="UP000290624"/>
    </source>
</evidence>
<dbReference type="AlphaFoldDB" id="A0A4V1Q7Q9"/>
<name>A0A4V1Q7Q9_9ACTN</name>